<protein>
    <submittedName>
        <fullName evidence="5">15412_t:CDS:1</fullName>
    </submittedName>
</protein>
<organism evidence="5 6">
    <name type="scientific">Gigaspora margarita</name>
    <dbReference type="NCBI Taxonomy" id="4874"/>
    <lineage>
        <taxon>Eukaryota</taxon>
        <taxon>Fungi</taxon>
        <taxon>Fungi incertae sedis</taxon>
        <taxon>Mucoromycota</taxon>
        <taxon>Glomeromycotina</taxon>
        <taxon>Glomeromycetes</taxon>
        <taxon>Diversisporales</taxon>
        <taxon>Gigasporaceae</taxon>
        <taxon>Gigaspora</taxon>
    </lineage>
</organism>
<evidence type="ECO:0000313" key="5">
    <source>
        <dbReference type="EMBL" id="CAG8836737.1"/>
    </source>
</evidence>
<comment type="caution">
    <text evidence="5">The sequence shown here is derived from an EMBL/GenBank/DDBJ whole genome shotgun (WGS) entry which is preliminary data.</text>
</comment>
<reference evidence="5 6" key="1">
    <citation type="submission" date="2021-06" db="EMBL/GenBank/DDBJ databases">
        <authorList>
            <person name="Kallberg Y."/>
            <person name="Tangrot J."/>
            <person name="Rosling A."/>
        </authorList>
    </citation>
    <scope>NUCLEOTIDE SEQUENCE [LARGE SCALE GENOMIC DNA]</scope>
    <source>
        <strain evidence="5 6">120-4 pot B 10/14</strain>
    </source>
</reference>
<name>A0ABN7WNT1_GIGMA</name>
<evidence type="ECO:0000259" key="4">
    <source>
        <dbReference type="Pfam" id="PF04500"/>
    </source>
</evidence>
<dbReference type="Gene3D" id="2.20.25.240">
    <property type="match status" value="1"/>
</dbReference>
<accession>A0ABN7WNT1</accession>
<dbReference type="InterPro" id="IPR007588">
    <property type="entry name" value="Znf_FLYWCH"/>
</dbReference>
<feature type="non-terminal residue" evidence="5">
    <location>
        <position position="1"/>
    </location>
</feature>
<dbReference type="EMBL" id="CAJVQB010054276">
    <property type="protein sequence ID" value="CAG8836737.1"/>
    <property type="molecule type" value="Genomic_DNA"/>
</dbReference>
<evidence type="ECO:0000256" key="2">
    <source>
        <dbReference type="ARBA" id="ARBA00022771"/>
    </source>
</evidence>
<keyword evidence="1" id="KW-0479">Metal-binding</keyword>
<keyword evidence="3" id="KW-0862">Zinc</keyword>
<keyword evidence="2" id="KW-0863">Zinc-finger</keyword>
<evidence type="ECO:0000256" key="3">
    <source>
        <dbReference type="ARBA" id="ARBA00022833"/>
    </source>
</evidence>
<keyword evidence="6" id="KW-1185">Reference proteome</keyword>
<evidence type="ECO:0000313" key="6">
    <source>
        <dbReference type="Proteomes" id="UP000789901"/>
    </source>
</evidence>
<dbReference type="Pfam" id="PF04500">
    <property type="entry name" value="FLYWCH"/>
    <property type="match status" value="1"/>
</dbReference>
<gene>
    <name evidence="5" type="ORF">GMARGA_LOCUS33178</name>
</gene>
<proteinExistence type="predicted"/>
<evidence type="ECO:0000256" key="1">
    <source>
        <dbReference type="ARBA" id="ARBA00022723"/>
    </source>
</evidence>
<dbReference type="Proteomes" id="UP000789901">
    <property type="component" value="Unassembled WGS sequence"/>
</dbReference>
<sequence length="108" mass="12245">KSKLNVHGYLLVKERSVENTYYWCCEKKKSENCIGHAITVYSNGSHFLKKTAKHKHSPQASSSEVAVIVERIKRQAKETRDLPAQIIQNNTVAVDENLVSYMPSKEAL</sequence>
<feature type="domain" description="FLYWCH-type" evidence="4">
    <location>
        <begin position="2"/>
        <end position="56"/>
    </location>
</feature>